<feature type="non-terminal residue" evidence="2">
    <location>
        <position position="200"/>
    </location>
</feature>
<evidence type="ECO:0000313" key="3">
    <source>
        <dbReference type="Proteomes" id="UP000324629"/>
    </source>
</evidence>
<evidence type="ECO:0000313" key="2">
    <source>
        <dbReference type="EMBL" id="KAA3670969.1"/>
    </source>
</evidence>
<proteinExistence type="predicted"/>
<dbReference type="InterPro" id="IPR012913">
    <property type="entry name" value="OS9-like_dom"/>
</dbReference>
<accession>A0A5J4N6U4</accession>
<dbReference type="EMBL" id="QNGE01007625">
    <property type="protein sequence ID" value="KAA3670969.1"/>
    <property type="molecule type" value="Genomic_DNA"/>
</dbReference>
<dbReference type="AlphaFoldDB" id="A0A5J4N6U4"/>
<sequence>MAIFSHRVFVLQIPKRHVHPVSCVPRLDAPNKPGALVAFEEDQKKLNYHGVSNLAALLGRLEVQNIQAKPVDFSDGSVSSEEEPNQVENQIAKVRQLQTRMKKPGGSSQTHTSTVAPEIMRAANREQFLAFLQGRFCLTGMMTGWWNHEICFNKNVTQYHVDDHGIRSQKILLGEWNREAHEKWADQQPFKKDQSSRPPS</sequence>
<comment type="caution">
    <text evidence="2">The sequence shown here is derived from an EMBL/GenBank/DDBJ whole genome shotgun (WGS) entry which is preliminary data.</text>
</comment>
<keyword evidence="3" id="KW-1185">Reference proteome</keyword>
<feature type="domain" description="Protein OS9-like" evidence="1">
    <location>
        <begin position="137"/>
        <end position="189"/>
    </location>
</feature>
<organism evidence="2 3">
    <name type="scientific">Paragonimus westermani</name>
    <dbReference type="NCBI Taxonomy" id="34504"/>
    <lineage>
        <taxon>Eukaryota</taxon>
        <taxon>Metazoa</taxon>
        <taxon>Spiralia</taxon>
        <taxon>Lophotrochozoa</taxon>
        <taxon>Platyhelminthes</taxon>
        <taxon>Trematoda</taxon>
        <taxon>Digenea</taxon>
        <taxon>Plagiorchiida</taxon>
        <taxon>Troglotremata</taxon>
        <taxon>Troglotrematidae</taxon>
        <taxon>Paragonimus</taxon>
    </lineage>
</organism>
<gene>
    <name evidence="2" type="ORF">DEA37_0002827</name>
</gene>
<name>A0A5J4N6U4_9TREM</name>
<dbReference type="Pfam" id="PF07915">
    <property type="entry name" value="PRKCSH"/>
    <property type="match status" value="1"/>
</dbReference>
<dbReference type="InterPro" id="IPR009011">
    <property type="entry name" value="Man6P_isomerase_rcpt-bd_dom_sf"/>
</dbReference>
<evidence type="ECO:0000259" key="1">
    <source>
        <dbReference type="Pfam" id="PF07915"/>
    </source>
</evidence>
<dbReference type="Gene3D" id="2.70.130.10">
    <property type="entry name" value="Mannose-6-phosphate receptor binding domain"/>
    <property type="match status" value="1"/>
</dbReference>
<dbReference type="Proteomes" id="UP000324629">
    <property type="component" value="Unassembled WGS sequence"/>
</dbReference>
<reference evidence="2 3" key="1">
    <citation type="journal article" date="2019" name="Gigascience">
        <title>Whole-genome sequence of the oriental lung fluke Paragonimus westermani.</title>
        <authorList>
            <person name="Oey H."/>
            <person name="Zakrzewski M."/>
            <person name="Narain K."/>
            <person name="Devi K.R."/>
            <person name="Agatsuma T."/>
            <person name="Nawaratna S."/>
            <person name="Gobert G.N."/>
            <person name="Jones M.K."/>
            <person name="Ragan M.A."/>
            <person name="McManus D.P."/>
            <person name="Krause L."/>
        </authorList>
    </citation>
    <scope>NUCLEOTIDE SEQUENCE [LARGE SCALE GENOMIC DNA]</scope>
    <source>
        <strain evidence="2 3">IND2009</strain>
    </source>
</reference>
<protein>
    <recommendedName>
        <fullName evidence="1">Protein OS9-like domain-containing protein</fullName>
    </recommendedName>
</protein>